<evidence type="ECO:0000313" key="1">
    <source>
        <dbReference type="EMBL" id="AIT62351.1"/>
    </source>
</evidence>
<evidence type="ECO:0000313" key="2">
    <source>
        <dbReference type="Proteomes" id="UP000029914"/>
    </source>
</evidence>
<dbReference type="HOGENOM" id="CLU_1406656_0_0_11"/>
<dbReference type="EMBL" id="CP006764">
    <property type="protein sequence ID" value="AIT62351.1"/>
    <property type="molecule type" value="Genomic_DNA"/>
</dbReference>
<keyword evidence="2" id="KW-1185">Reference proteome</keyword>
<reference evidence="1 2" key="1">
    <citation type="submission" date="2013-09" db="EMBL/GenBank/DDBJ databases">
        <title>Complete genome sequence of Corynebacterium doosanense CAU 212(T) (=DSM 45436(T)), isolated from activated sludge.</title>
        <authorList>
            <person name="Schaffert L."/>
            <person name="Albersmeier A."/>
            <person name="Kalinowski J."/>
            <person name="Ruckert C."/>
        </authorList>
    </citation>
    <scope>NUCLEOTIDE SEQUENCE [LARGE SCALE GENOMIC DNA]</scope>
    <source>
        <strain evidence="1 2">CAU 212</strain>
    </source>
</reference>
<accession>A0A097IJM3</accession>
<protein>
    <submittedName>
        <fullName evidence="1">Uncharacterized protein</fullName>
    </submittedName>
</protein>
<dbReference type="RefSeq" id="WP_018022431.1">
    <property type="nucleotide sequence ID" value="NZ_AQUX01000007.1"/>
</dbReference>
<organism evidence="1 2">
    <name type="scientific">Corynebacterium doosanense CAU 212 = DSM 45436</name>
    <dbReference type="NCBI Taxonomy" id="558173"/>
    <lineage>
        <taxon>Bacteria</taxon>
        <taxon>Bacillati</taxon>
        <taxon>Actinomycetota</taxon>
        <taxon>Actinomycetes</taxon>
        <taxon>Mycobacteriales</taxon>
        <taxon>Corynebacteriaceae</taxon>
        <taxon>Corynebacterium</taxon>
    </lineage>
</organism>
<dbReference type="KEGG" id="cdo:CDOO_12980"/>
<proteinExistence type="predicted"/>
<name>A0A097IJM3_9CORY</name>
<gene>
    <name evidence="1" type="ORF">CDOO_12980</name>
</gene>
<sequence length="193" mass="21449">MDDDQRLSELSRRAGELDAEIQRLSNLRREVALEAETITAAQLRAVPEPRPGKTLDAGRLAVAIERKCKHLLESENLIALDGLLRNPCIRPGLTPVLVSDDGQRTTVVIHIDAHLFRGLVGVVARTSAGEVEEDVATDLVVDLMGEYIINLARDTRRGEIGWWDNSTGPLTLDALRRQLPAEQTWLHPRIDDL</sequence>
<dbReference type="STRING" id="558173.CDOO_12980"/>
<dbReference type="Proteomes" id="UP000029914">
    <property type="component" value="Chromosome"/>
</dbReference>
<dbReference type="AlphaFoldDB" id="A0A097IJM3"/>